<dbReference type="eggNOG" id="arCOG01410">
    <property type="taxonomic scope" value="Archaea"/>
</dbReference>
<dbReference type="InterPro" id="IPR001296">
    <property type="entry name" value="Glyco_trans_1"/>
</dbReference>
<dbReference type="Proteomes" id="UP000011555">
    <property type="component" value="Unassembled WGS sequence"/>
</dbReference>
<accession>M0L5F9</accession>
<keyword evidence="5" id="KW-1185">Reference proteome</keyword>
<dbReference type="Pfam" id="PF13579">
    <property type="entry name" value="Glyco_trans_4_4"/>
    <property type="match status" value="1"/>
</dbReference>
<organism evidence="4 5">
    <name type="scientific">Natronobacterium lacisalsi AJ5</name>
    <dbReference type="NCBI Taxonomy" id="358396"/>
    <lineage>
        <taxon>Archaea</taxon>
        <taxon>Methanobacteriati</taxon>
        <taxon>Methanobacteriota</taxon>
        <taxon>Stenosarchaea group</taxon>
        <taxon>Halobacteria</taxon>
        <taxon>Halobacteriales</taxon>
        <taxon>Natrialbaceae</taxon>
        <taxon>Natronobacterium</taxon>
    </lineage>
</organism>
<dbReference type="CDD" id="cd03794">
    <property type="entry name" value="GT4_WbuB-like"/>
    <property type="match status" value="1"/>
</dbReference>
<dbReference type="FunCoup" id="M0L5F9">
    <property type="interactions" value="14"/>
</dbReference>
<dbReference type="SUPFAM" id="SSF53756">
    <property type="entry name" value="UDP-Glycosyltransferase/glycogen phosphorylase"/>
    <property type="match status" value="1"/>
</dbReference>
<keyword evidence="4" id="KW-0808">Transferase</keyword>
<feature type="domain" description="Glycosyltransferase subfamily 4-like N-terminal" evidence="3">
    <location>
        <begin position="92"/>
        <end position="274"/>
    </location>
</feature>
<dbReference type="EMBL" id="AOLZ01000079">
    <property type="protein sequence ID" value="EMA27225.1"/>
    <property type="molecule type" value="Genomic_DNA"/>
</dbReference>
<feature type="region of interest" description="Disordered" evidence="1">
    <location>
        <begin position="1"/>
        <end position="34"/>
    </location>
</feature>
<evidence type="ECO:0000259" key="3">
    <source>
        <dbReference type="Pfam" id="PF13579"/>
    </source>
</evidence>
<dbReference type="InterPro" id="IPR028098">
    <property type="entry name" value="Glyco_trans_4-like_N"/>
</dbReference>
<evidence type="ECO:0000313" key="4">
    <source>
        <dbReference type="EMBL" id="EMA27225.1"/>
    </source>
</evidence>
<evidence type="ECO:0000259" key="2">
    <source>
        <dbReference type="Pfam" id="PF00534"/>
    </source>
</evidence>
<dbReference type="InParanoid" id="M0L5F9"/>
<dbReference type="Pfam" id="PF00534">
    <property type="entry name" value="Glycos_transf_1"/>
    <property type="match status" value="1"/>
</dbReference>
<dbReference type="InterPro" id="IPR050194">
    <property type="entry name" value="Glycosyltransferase_grp1"/>
</dbReference>
<dbReference type="GO" id="GO:0016758">
    <property type="term" value="F:hexosyltransferase activity"/>
    <property type="evidence" value="ECO:0007669"/>
    <property type="project" value="TreeGrafter"/>
</dbReference>
<comment type="caution">
    <text evidence="4">The sequence shown here is derived from an EMBL/GenBank/DDBJ whole genome shotgun (WGS) entry which is preliminary data.</text>
</comment>
<dbReference type="AlphaFoldDB" id="M0L5F9"/>
<reference evidence="4 5" key="1">
    <citation type="journal article" date="2014" name="PLoS Genet.">
        <title>Phylogenetically driven sequencing of extremely halophilic archaea reveals strategies for static and dynamic osmo-response.</title>
        <authorList>
            <person name="Becker E.A."/>
            <person name="Seitzer P.M."/>
            <person name="Tritt A."/>
            <person name="Larsen D."/>
            <person name="Krusor M."/>
            <person name="Yao A.I."/>
            <person name="Wu D."/>
            <person name="Madern D."/>
            <person name="Eisen J.A."/>
            <person name="Darling A.E."/>
            <person name="Facciotti M.T."/>
        </authorList>
    </citation>
    <scope>NUCLEOTIDE SEQUENCE [LARGE SCALE GENOMIC DNA]</scope>
    <source>
        <strain evidence="4 5">AJ5</strain>
    </source>
</reference>
<evidence type="ECO:0000313" key="5">
    <source>
        <dbReference type="Proteomes" id="UP000011555"/>
    </source>
</evidence>
<dbReference type="Gene3D" id="3.40.50.2000">
    <property type="entry name" value="Glycogen Phosphorylase B"/>
    <property type="match status" value="2"/>
</dbReference>
<sequence length="470" mass="53339">MKAEKHGKHYGGQSVTQKQKKSTRSHGLSGRTNYSNRYSQRIQTRFDLPHISLFKPQNNNTEVVWIWLRIYGMTDDSILVVTQYFPPETGASQTRWDELTRRWSDEASVTVLTSAPDYPEGEIYDGYDNDWLHHEKRGDVDVYYTKTITSSSGNLIRRSLKFVWFMLLSIVVGLRYTSPTVVVATSPQPLTGVSAWIIARVKRATFVFEVRDLWPESILAVSDFDNEIIIWTLERTVEFLYRRSDRLVVVSRAFIDPIVETGVDRSKIAYHPNGIDLDFYQTEERDSQVVDELDDEFTISYVGTIGRAHGLSVVLEAAPQLENVQFVIVGDGAEREELESQARNLENVVFTGRRPKEEVPAILEHSDVALVHLKPREVFETVIPSKLLESMAASLPVILGVHGEAERILTEGEAGIVMEPGNAEELTAAAEQLRDNPAVREEFAASGRDYVVKHFDWDTIAEEYLATVDR</sequence>
<dbReference type="STRING" id="358396.CHINAEXTREME_14385"/>
<name>M0L5F9_NATLA</name>
<protein>
    <submittedName>
        <fullName evidence="4">Group 1 glycosyl transferase</fullName>
    </submittedName>
</protein>
<dbReference type="PANTHER" id="PTHR45947">
    <property type="entry name" value="SULFOQUINOVOSYL TRANSFERASE SQD2"/>
    <property type="match status" value="1"/>
</dbReference>
<feature type="domain" description="Glycosyl transferase family 1" evidence="2">
    <location>
        <begin position="284"/>
        <end position="448"/>
    </location>
</feature>
<gene>
    <name evidence="4" type="ORF">C445_21031</name>
</gene>
<evidence type="ECO:0000256" key="1">
    <source>
        <dbReference type="SAM" id="MobiDB-lite"/>
    </source>
</evidence>
<dbReference type="PANTHER" id="PTHR45947:SF3">
    <property type="entry name" value="SULFOQUINOVOSYL TRANSFERASE SQD2"/>
    <property type="match status" value="1"/>
</dbReference>
<proteinExistence type="predicted"/>